<organism evidence="1 2">
    <name type="scientific">Flavobacterium cutihirudinis</name>
    <dbReference type="NCBI Taxonomy" id="1265740"/>
    <lineage>
        <taxon>Bacteria</taxon>
        <taxon>Pseudomonadati</taxon>
        <taxon>Bacteroidota</taxon>
        <taxon>Flavobacteriia</taxon>
        <taxon>Flavobacteriales</taxon>
        <taxon>Flavobacteriaceae</taxon>
        <taxon>Flavobacterium</taxon>
    </lineage>
</organism>
<gene>
    <name evidence="1" type="ORF">BD847_3119</name>
</gene>
<comment type="caution">
    <text evidence="1">The sequence shown here is derived from an EMBL/GenBank/DDBJ whole genome shotgun (WGS) entry which is preliminary data.</text>
</comment>
<dbReference type="AlphaFoldDB" id="A0A3D9FRS4"/>
<evidence type="ECO:0000313" key="1">
    <source>
        <dbReference type="EMBL" id="RED22490.1"/>
    </source>
</evidence>
<name>A0A3D9FRS4_9FLAO</name>
<evidence type="ECO:0000313" key="2">
    <source>
        <dbReference type="Proteomes" id="UP000257004"/>
    </source>
</evidence>
<dbReference type="EMBL" id="QRDQ01000010">
    <property type="protein sequence ID" value="RED22490.1"/>
    <property type="molecule type" value="Genomic_DNA"/>
</dbReference>
<dbReference type="Proteomes" id="UP000257004">
    <property type="component" value="Unassembled WGS sequence"/>
</dbReference>
<protein>
    <recommendedName>
        <fullName evidence="3">Collagen triple helix repeat protein</fullName>
    </recommendedName>
</protein>
<accession>A0A3D9FRS4</accession>
<keyword evidence="2" id="KW-1185">Reference proteome</keyword>
<evidence type="ECO:0008006" key="3">
    <source>
        <dbReference type="Google" id="ProtNLM"/>
    </source>
</evidence>
<proteinExistence type="predicted"/>
<sequence>MVLTFAAVGLSAFTYAQTGIGTVNPDNSAQLDITSNRRGLLIPRIALVKTTEQTPITAPAASLLVYNTANSNDVTPGFYYWDGKWVRIAKSEDFNIDNLTPEQITKIRGPQGVPGPQGDQGPTGPIGTVIIKGFF</sequence>
<reference evidence="1 2" key="1">
    <citation type="submission" date="2018-07" db="EMBL/GenBank/DDBJ databases">
        <title>Genomic Encyclopedia of Archaeal and Bacterial Type Strains, Phase II (KMG-II): from individual species to whole genera.</title>
        <authorList>
            <person name="Goeker M."/>
        </authorList>
    </citation>
    <scope>NUCLEOTIDE SEQUENCE [LARGE SCALE GENOMIC DNA]</scope>
    <source>
        <strain evidence="1 2">DSM 25795</strain>
    </source>
</reference>